<feature type="domain" description="Polysaccharide chain length determinant N-terminal" evidence="9">
    <location>
        <begin position="160"/>
        <end position="250"/>
    </location>
</feature>
<evidence type="ECO:0000259" key="9">
    <source>
        <dbReference type="Pfam" id="PF02706"/>
    </source>
</evidence>
<keyword evidence="3 8" id="KW-0812">Transmembrane</keyword>
<dbReference type="Pfam" id="PF02706">
    <property type="entry name" value="Wzz"/>
    <property type="match status" value="1"/>
</dbReference>
<feature type="compositionally biased region" description="Low complexity" evidence="7">
    <location>
        <begin position="863"/>
        <end position="879"/>
    </location>
</feature>
<keyword evidence="4 8" id="KW-1133">Transmembrane helix</keyword>
<dbReference type="RefSeq" id="WP_367952390.1">
    <property type="nucleotide sequence ID" value="NZ_JBDPGJ010000001.1"/>
</dbReference>
<feature type="transmembrane region" description="Helical" evidence="8">
    <location>
        <begin position="171"/>
        <end position="189"/>
    </location>
</feature>
<keyword evidence="2" id="KW-1003">Cell membrane</keyword>
<feature type="coiled-coil region" evidence="6">
    <location>
        <begin position="498"/>
        <end position="532"/>
    </location>
</feature>
<sequence>MSESESRDLPERKGSLLSLVSARSRERGDSAGPESREAEPVDWKSYAAERHRLARSRREAAKSPLLAALSKEPIATKDDDVPFREQERELRDIFESEDRPVAEVARPQARPQAAEIAASTARRSQGPDTEFEPRDRARHARASNSASDGDGDWRPLIDPLKVMGGVWKSRYLIVGAAIAGAVIAALLAISTPKKYTAGAELLIDPRQLQIVGNEVTGGGGLSTEATLAIVENQVRVLTSGSVLSTVVDKLGLASDPEFNGTEESAIGRYIPNIRKILFSGGDTADPSILRKALAVETLAKSLEVQRGGRTFVVEIYVETESPEKSALIANTLTEVFLEAYGAIQSRTVGRASDELTQRLAELRRSVEEAERKVETFKSENDIVDAQGRLISDDEIVKLNDQLAIARARTLELQARADSTRDLTVDAILAGNLPEQMSSPVLTEMRSQYSLLRQEADRVSARLGPRHPERVAIEEQVGAARGRIEQELRLVASSIQVELRRAVQLEQELAARLAQLKARQANLSGELVTLRELEREASAKRAVYEAFLLRARETGEQKDMNTANVSVISAAMPPLQPSSMSRASMTIFGAFLGLGLGLMFGIGRGTFDSLRDDVRSQGGARGSRRDDTPAPQPPQGRAAAAAPVPDHEQGPGSPAPQPDMQPFGEASVGAYRSTGIPSEAYEENQADESATTAEEARMYHTKPQNPWAPAQQADHPSAPQGYAPSHQAGPAWHDRRHYTPDAYGQSGQQPDYPAHQYQPYGTPPAYAQAPFQPYPQPVAHPSGYGDDRGQAGYPGHGAYPSMPMGYGQAPAAGPYWQPAPQGAPGGYGYPGADPRQGFGPAPYAQGGYNPAPYPRPSLEEVPAQREAAAAQNESRQAASADSTAINEIRESLREFREALRELAENRGRRRFL</sequence>
<evidence type="ECO:0000256" key="6">
    <source>
        <dbReference type="SAM" id="Coils"/>
    </source>
</evidence>
<comment type="subcellular location">
    <subcellularLocation>
        <location evidence="1">Cell membrane</location>
        <topology evidence="1">Multi-pass membrane protein</topology>
    </subcellularLocation>
</comment>
<feature type="compositionally biased region" description="Basic and acidic residues" evidence="7">
    <location>
        <begin position="23"/>
        <end position="61"/>
    </location>
</feature>
<evidence type="ECO:0000256" key="4">
    <source>
        <dbReference type="ARBA" id="ARBA00022989"/>
    </source>
</evidence>
<keyword evidence="11" id="KW-1185">Reference proteome</keyword>
<feature type="region of interest" description="Disordered" evidence="7">
    <location>
        <begin position="1"/>
        <end position="154"/>
    </location>
</feature>
<accession>A0ABV3SCP0</accession>
<gene>
    <name evidence="10" type="ORF">ABGN05_02380</name>
</gene>
<evidence type="ECO:0000256" key="5">
    <source>
        <dbReference type="ARBA" id="ARBA00023136"/>
    </source>
</evidence>
<evidence type="ECO:0000256" key="2">
    <source>
        <dbReference type="ARBA" id="ARBA00022475"/>
    </source>
</evidence>
<keyword evidence="5 8" id="KW-0472">Membrane</keyword>
<feature type="compositionally biased region" description="Low complexity" evidence="7">
    <location>
        <begin position="634"/>
        <end position="643"/>
    </location>
</feature>
<feature type="coiled-coil region" evidence="6">
    <location>
        <begin position="352"/>
        <end position="386"/>
    </location>
</feature>
<comment type="caution">
    <text evidence="10">The sequence shown here is derived from an EMBL/GenBank/DDBJ whole genome shotgun (WGS) entry which is preliminary data.</text>
</comment>
<feature type="compositionally biased region" description="Low complexity" evidence="7">
    <location>
        <begin position="62"/>
        <end position="71"/>
    </location>
</feature>
<evidence type="ECO:0000313" key="10">
    <source>
        <dbReference type="EMBL" id="MEX0404504.1"/>
    </source>
</evidence>
<evidence type="ECO:0000256" key="3">
    <source>
        <dbReference type="ARBA" id="ARBA00022692"/>
    </source>
</evidence>
<evidence type="ECO:0000256" key="7">
    <source>
        <dbReference type="SAM" id="MobiDB-lite"/>
    </source>
</evidence>
<feature type="compositionally biased region" description="Basic and acidic residues" evidence="7">
    <location>
        <begin position="74"/>
        <end position="101"/>
    </location>
</feature>
<feature type="region of interest" description="Disordered" evidence="7">
    <location>
        <begin position="677"/>
        <end position="795"/>
    </location>
</feature>
<dbReference type="Proteomes" id="UP001556692">
    <property type="component" value="Unassembled WGS sequence"/>
</dbReference>
<dbReference type="PANTHER" id="PTHR32309:SF13">
    <property type="entry name" value="FERRIC ENTEROBACTIN TRANSPORT PROTEIN FEPE"/>
    <property type="match status" value="1"/>
</dbReference>
<feature type="compositionally biased region" description="Basic and acidic residues" evidence="7">
    <location>
        <begin position="1"/>
        <end position="14"/>
    </location>
</feature>
<dbReference type="PANTHER" id="PTHR32309">
    <property type="entry name" value="TYROSINE-PROTEIN KINASE"/>
    <property type="match status" value="1"/>
</dbReference>
<evidence type="ECO:0000256" key="8">
    <source>
        <dbReference type="SAM" id="Phobius"/>
    </source>
</evidence>
<feature type="region of interest" description="Disordered" evidence="7">
    <location>
        <begin position="816"/>
        <end position="883"/>
    </location>
</feature>
<organism evidence="10 11">
    <name type="scientific">Aquibium pacificus</name>
    <dbReference type="NCBI Taxonomy" id="3153579"/>
    <lineage>
        <taxon>Bacteria</taxon>
        <taxon>Pseudomonadati</taxon>
        <taxon>Pseudomonadota</taxon>
        <taxon>Alphaproteobacteria</taxon>
        <taxon>Hyphomicrobiales</taxon>
        <taxon>Phyllobacteriaceae</taxon>
        <taxon>Aquibium</taxon>
    </lineage>
</organism>
<feature type="region of interest" description="Disordered" evidence="7">
    <location>
        <begin position="612"/>
        <end position="664"/>
    </location>
</feature>
<name>A0ABV3SCP0_9HYPH</name>
<protein>
    <submittedName>
        <fullName evidence="10">Wzz/FepE/Etk N-terminal domain-containing protein</fullName>
    </submittedName>
</protein>
<dbReference type="InterPro" id="IPR003856">
    <property type="entry name" value="LPS_length_determ_N"/>
</dbReference>
<keyword evidence="6" id="KW-0175">Coiled coil</keyword>
<dbReference type="InterPro" id="IPR050445">
    <property type="entry name" value="Bact_polysacc_biosynth/exp"/>
</dbReference>
<evidence type="ECO:0000256" key="1">
    <source>
        <dbReference type="ARBA" id="ARBA00004651"/>
    </source>
</evidence>
<dbReference type="EMBL" id="JBDPGJ010000001">
    <property type="protein sequence ID" value="MEX0404504.1"/>
    <property type="molecule type" value="Genomic_DNA"/>
</dbReference>
<reference evidence="10 11" key="1">
    <citation type="submission" date="2024-05" db="EMBL/GenBank/DDBJ databases">
        <authorList>
            <person name="Jiang F."/>
        </authorList>
    </citation>
    <scope>NUCLEOTIDE SEQUENCE [LARGE SCALE GENOMIC DNA]</scope>
    <source>
        <strain evidence="10 11">LZ166</strain>
    </source>
</reference>
<proteinExistence type="predicted"/>
<evidence type="ECO:0000313" key="11">
    <source>
        <dbReference type="Proteomes" id="UP001556692"/>
    </source>
</evidence>